<name>A0A9P3GG05_9APHY</name>
<feature type="transmembrane region" description="Helical" evidence="7">
    <location>
        <begin position="364"/>
        <end position="385"/>
    </location>
</feature>
<keyword evidence="10" id="KW-1185">Reference proteome</keyword>
<dbReference type="PROSITE" id="PS50850">
    <property type="entry name" value="MFS"/>
    <property type="match status" value="1"/>
</dbReference>
<feature type="region of interest" description="Disordered" evidence="6">
    <location>
        <begin position="1"/>
        <end position="54"/>
    </location>
</feature>
<reference evidence="9 10" key="1">
    <citation type="submission" date="2021-08" db="EMBL/GenBank/DDBJ databases">
        <title>Draft Genome Sequence of Phanerochaete sordida strain YK-624.</title>
        <authorList>
            <person name="Mori T."/>
            <person name="Dohra H."/>
            <person name="Suzuki T."/>
            <person name="Kawagishi H."/>
            <person name="Hirai H."/>
        </authorList>
    </citation>
    <scope>NUCLEOTIDE SEQUENCE [LARGE SCALE GENOMIC DNA]</scope>
    <source>
        <strain evidence="9 10">YK-624</strain>
    </source>
</reference>
<proteinExistence type="predicted"/>
<keyword evidence="2" id="KW-0813">Transport</keyword>
<feature type="transmembrane region" description="Helical" evidence="7">
    <location>
        <begin position="196"/>
        <end position="217"/>
    </location>
</feature>
<keyword evidence="4 7" id="KW-1133">Transmembrane helix</keyword>
<dbReference type="InterPro" id="IPR020846">
    <property type="entry name" value="MFS_dom"/>
</dbReference>
<feature type="transmembrane region" description="Helical" evidence="7">
    <location>
        <begin position="391"/>
        <end position="413"/>
    </location>
</feature>
<dbReference type="FunFam" id="1.20.1250.20:FF:000068">
    <property type="entry name" value="MFS general substrate transporter"/>
    <property type="match status" value="1"/>
</dbReference>
<feature type="transmembrane region" description="Helical" evidence="7">
    <location>
        <begin position="425"/>
        <end position="445"/>
    </location>
</feature>
<dbReference type="FunFam" id="1.20.1250.20:FF:000034">
    <property type="entry name" value="MFS general substrate transporter"/>
    <property type="match status" value="1"/>
</dbReference>
<feature type="transmembrane region" description="Helical" evidence="7">
    <location>
        <begin position="229"/>
        <end position="252"/>
    </location>
</feature>
<evidence type="ECO:0000259" key="8">
    <source>
        <dbReference type="PROSITE" id="PS50850"/>
    </source>
</evidence>
<accession>A0A9P3GG05</accession>
<dbReference type="Proteomes" id="UP000703269">
    <property type="component" value="Unassembled WGS sequence"/>
</dbReference>
<comment type="subcellular location">
    <subcellularLocation>
        <location evidence="1">Membrane</location>
        <topology evidence="1">Multi-pass membrane protein</topology>
    </subcellularLocation>
</comment>
<keyword evidence="5 7" id="KW-0472">Membrane</keyword>
<feature type="transmembrane region" description="Helical" evidence="7">
    <location>
        <begin position="457"/>
        <end position="477"/>
    </location>
</feature>
<dbReference type="SUPFAM" id="SSF103473">
    <property type="entry name" value="MFS general substrate transporter"/>
    <property type="match status" value="1"/>
</dbReference>
<evidence type="ECO:0000256" key="1">
    <source>
        <dbReference type="ARBA" id="ARBA00004141"/>
    </source>
</evidence>
<feature type="transmembrane region" description="Helical" evidence="7">
    <location>
        <begin position="137"/>
        <end position="155"/>
    </location>
</feature>
<gene>
    <name evidence="9" type="ORF">PsYK624_092040</name>
</gene>
<evidence type="ECO:0000256" key="6">
    <source>
        <dbReference type="SAM" id="MobiDB-lite"/>
    </source>
</evidence>
<evidence type="ECO:0000256" key="3">
    <source>
        <dbReference type="ARBA" id="ARBA00022692"/>
    </source>
</evidence>
<dbReference type="PANTHER" id="PTHR43791:SF18">
    <property type="entry name" value="NICOTINIC ACID TRANSPORTER TNA1, PUTATIVE (AFU_ORTHOLOGUE AFUA_3G03820)-RELATED"/>
    <property type="match status" value="1"/>
</dbReference>
<dbReference type="OrthoDB" id="2985014at2759"/>
<evidence type="ECO:0000313" key="9">
    <source>
        <dbReference type="EMBL" id="GJE93045.1"/>
    </source>
</evidence>
<dbReference type="PANTHER" id="PTHR43791">
    <property type="entry name" value="PERMEASE-RELATED"/>
    <property type="match status" value="1"/>
</dbReference>
<feature type="domain" description="Major facilitator superfamily (MFS) profile" evidence="8">
    <location>
        <begin position="70"/>
        <end position="484"/>
    </location>
</feature>
<dbReference type="InterPro" id="IPR036259">
    <property type="entry name" value="MFS_trans_sf"/>
</dbReference>
<dbReference type="AlphaFoldDB" id="A0A9P3GG05"/>
<dbReference type="GO" id="GO:0016020">
    <property type="term" value="C:membrane"/>
    <property type="evidence" value="ECO:0007669"/>
    <property type="project" value="UniProtKB-SubCell"/>
</dbReference>
<keyword evidence="3 7" id="KW-0812">Transmembrane</keyword>
<dbReference type="Pfam" id="PF07690">
    <property type="entry name" value="MFS_1"/>
    <property type="match status" value="1"/>
</dbReference>
<dbReference type="InterPro" id="IPR011701">
    <property type="entry name" value="MFS"/>
</dbReference>
<evidence type="ECO:0000256" key="5">
    <source>
        <dbReference type="ARBA" id="ARBA00023136"/>
    </source>
</evidence>
<evidence type="ECO:0000256" key="7">
    <source>
        <dbReference type="SAM" id="Phobius"/>
    </source>
</evidence>
<dbReference type="GO" id="GO:0022857">
    <property type="term" value="F:transmembrane transporter activity"/>
    <property type="evidence" value="ECO:0007669"/>
    <property type="project" value="InterPro"/>
</dbReference>
<feature type="transmembrane region" description="Helical" evidence="7">
    <location>
        <begin position="304"/>
        <end position="325"/>
    </location>
</feature>
<evidence type="ECO:0000256" key="2">
    <source>
        <dbReference type="ARBA" id="ARBA00022448"/>
    </source>
</evidence>
<feature type="transmembrane region" description="Helical" evidence="7">
    <location>
        <begin position="337"/>
        <end position="357"/>
    </location>
</feature>
<feature type="transmembrane region" description="Helical" evidence="7">
    <location>
        <begin position="161"/>
        <end position="184"/>
    </location>
</feature>
<dbReference type="Gene3D" id="1.20.1250.20">
    <property type="entry name" value="MFS general substrate transporter like domains"/>
    <property type="match status" value="2"/>
</dbReference>
<comment type="caution">
    <text evidence="9">The sequence shown here is derived from an EMBL/GenBank/DDBJ whole genome shotgun (WGS) entry which is preliminary data.</text>
</comment>
<protein>
    <submittedName>
        <fullName evidence="9">MFS general substrate transporter</fullName>
    </submittedName>
</protein>
<feature type="compositionally biased region" description="Basic and acidic residues" evidence="6">
    <location>
        <begin position="7"/>
        <end position="34"/>
    </location>
</feature>
<dbReference type="EMBL" id="BPQB01000030">
    <property type="protein sequence ID" value="GJE93045.1"/>
    <property type="molecule type" value="Genomic_DNA"/>
</dbReference>
<evidence type="ECO:0000313" key="10">
    <source>
        <dbReference type="Proteomes" id="UP000703269"/>
    </source>
</evidence>
<evidence type="ECO:0000256" key="4">
    <source>
        <dbReference type="ARBA" id="ARBA00022989"/>
    </source>
</evidence>
<sequence length="517" mass="57215">MSSHGTHGRERDATHASKDIEKLGYDAHEAKKTSAETSLPDLSEEGQLPPPPTLSAAEEKALYRKVDLRLMPILTLMYLCSFLDRGNIGNAKLQGLTTQLHLVGNQYNIALALYFVPYCVVDFPASLVTKKFRPSRWLPVITMTWGVIMALMGIVKTYPQLVGVRIALGAAEAGFFPGVAWYLSMWYPRHALQFRIGLFWGGATVAGAFSGILAYGISFMSGVGGRLGWSWIFILEGCFTVLVGFAALFILIDMPTSAKFLTPEEQAYIIWRKKYDNSLVGEEENWAFKHLWDAFTDWQLWTHVLVYMSIIGPLYGISFFLPSIINGFGFSPAASQLLTVPPYVFATIVTVSFALLSDRTKHRFPFILAGHAMCLLGFGIQISNVHFAVKYFGTFFCVAGSYSAFPGVITWLANNVAGQYKRGAAIGLHIGFGNFAGSIASVLYRTQDAPRYILGDALELMFVGIGITMLTVNVLLYRRINAQRDRAAREADAKGVTYTTAQLRALGDRAPDFRYTL</sequence>
<organism evidence="9 10">
    <name type="scientific">Phanerochaete sordida</name>
    <dbReference type="NCBI Taxonomy" id="48140"/>
    <lineage>
        <taxon>Eukaryota</taxon>
        <taxon>Fungi</taxon>
        <taxon>Dikarya</taxon>
        <taxon>Basidiomycota</taxon>
        <taxon>Agaricomycotina</taxon>
        <taxon>Agaricomycetes</taxon>
        <taxon>Polyporales</taxon>
        <taxon>Phanerochaetaceae</taxon>
        <taxon>Phanerochaete</taxon>
    </lineage>
</organism>